<name>A0A919WBG2_9ACTN</name>
<dbReference type="SUPFAM" id="SSF82607">
    <property type="entry name" value="YbaB-like"/>
    <property type="match status" value="1"/>
</dbReference>
<evidence type="ECO:0000313" key="3">
    <source>
        <dbReference type="Proteomes" id="UP000677082"/>
    </source>
</evidence>
<dbReference type="InterPro" id="IPR036894">
    <property type="entry name" value="YbaB-like_sf"/>
</dbReference>
<organism evidence="2 3">
    <name type="scientific">Paractinoplanes toevensis</name>
    <dbReference type="NCBI Taxonomy" id="571911"/>
    <lineage>
        <taxon>Bacteria</taxon>
        <taxon>Bacillati</taxon>
        <taxon>Actinomycetota</taxon>
        <taxon>Actinomycetes</taxon>
        <taxon>Micromonosporales</taxon>
        <taxon>Micromonosporaceae</taxon>
        <taxon>Paractinoplanes</taxon>
    </lineage>
</organism>
<dbReference type="Proteomes" id="UP000677082">
    <property type="component" value="Unassembled WGS sequence"/>
</dbReference>
<dbReference type="Gene3D" id="3.30.1310.10">
    <property type="entry name" value="Nucleoid-associated protein YbaB-like domain"/>
    <property type="match status" value="1"/>
</dbReference>
<dbReference type="Pfam" id="PF02575">
    <property type="entry name" value="YbaB_DNA_bd"/>
    <property type="match status" value="1"/>
</dbReference>
<evidence type="ECO:0000256" key="1">
    <source>
        <dbReference type="SAM" id="MobiDB-lite"/>
    </source>
</evidence>
<gene>
    <name evidence="2" type="ORF">Ato02nite_089370</name>
</gene>
<evidence type="ECO:0008006" key="4">
    <source>
        <dbReference type="Google" id="ProtNLM"/>
    </source>
</evidence>
<evidence type="ECO:0000313" key="2">
    <source>
        <dbReference type="EMBL" id="GIM97144.1"/>
    </source>
</evidence>
<dbReference type="EMBL" id="BOQN01000134">
    <property type="protein sequence ID" value="GIM97144.1"/>
    <property type="molecule type" value="Genomic_DNA"/>
</dbReference>
<dbReference type="RefSeq" id="WP_213012796.1">
    <property type="nucleotide sequence ID" value="NZ_BOQN01000134.1"/>
</dbReference>
<dbReference type="AlphaFoldDB" id="A0A919WBG2"/>
<dbReference type="InterPro" id="IPR004401">
    <property type="entry name" value="YbaB/EbfC"/>
</dbReference>
<comment type="caution">
    <text evidence="2">The sequence shown here is derived from an EMBL/GenBank/DDBJ whole genome shotgun (WGS) entry which is preliminary data.</text>
</comment>
<accession>A0A919WBG2</accession>
<dbReference type="GO" id="GO:0003677">
    <property type="term" value="F:DNA binding"/>
    <property type="evidence" value="ECO:0007669"/>
    <property type="project" value="InterPro"/>
</dbReference>
<feature type="region of interest" description="Disordered" evidence="1">
    <location>
        <begin position="121"/>
        <end position="156"/>
    </location>
</feature>
<reference evidence="2 3" key="1">
    <citation type="submission" date="2021-03" db="EMBL/GenBank/DDBJ databases">
        <title>Whole genome shotgun sequence of Actinoplanes toevensis NBRC 105298.</title>
        <authorList>
            <person name="Komaki H."/>
            <person name="Tamura T."/>
        </authorList>
    </citation>
    <scope>NUCLEOTIDE SEQUENCE [LARGE SCALE GENOMIC DNA]</scope>
    <source>
        <strain evidence="2 3">NBRC 105298</strain>
    </source>
</reference>
<protein>
    <recommendedName>
        <fullName evidence="4">YbaB/EbfC DNA-binding family protein</fullName>
    </recommendedName>
</protein>
<proteinExistence type="predicted"/>
<keyword evidence="3" id="KW-1185">Reference proteome</keyword>
<sequence>MSNVSDAGAFLDPDASRAYLRTWREDADRKAELAAAMAARIEQLRTSVKDDNDLAQVTVDSAGVLVDLVLTERIHRFEPEMVARAVMSALRQARVRAAEQAQEIAAEALGPDSMSARLIGERMQQALEGEDPAADTSGPSPDRHQGQGWPGHTWGR</sequence>